<protein>
    <recommendedName>
        <fullName evidence="3">THD domain-containing protein</fullName>
    </recommendedName>
</protein>
<keyword evidence="2" id="KW-0812">Transmembrane</keyword>
<dbReference type="Proteomes" id="UP000826234">
    <property type="component" value="Unassembled WGS sequence"/>
</dbReference>
<organism evidence="4 5">
    <name type="scientific">Phrynosoma platyrhinos</name>
    <name type="common">Desert horned lizard</name>
    <dbReference type="NCBI Taxonomy" id="52577"/>
    <lineage>
        <taxon>Eukaryota</taxon>
        <taxon>Metazoa</taxon>
        <taxon>Chordata</taxon>
        <taxon>Craniata</taxon>
        <taxon>Vertebrata</taxon>
        <taxon>Euteleostomi</taxon>
        <taxon>Lepidosauria</taxon>
        <taxon>Squamata</taxon>
        <taxon>Bifurcata</taxon>
        <taxon>Unidentata</taxon>
        <taxon>Episquamata</taxon>
        <taxon>Toxicofera</taxon>
        <taxon>Iguania</taxon>
        <taxon>Phrynosomatidae</taxon>
        <taxon>Phrynosomatinae</taxon>
        <taxon>Phrynosoma</taxon>
    </lineage>
</organism>
<feature type="transmembrane region" description="Helical" evidence="2">
    <location>
        <begin position="38"/>
        <end position="63"/>
    </location>
</feature>
<evidence type="ECO:0000313" key="4">
    <source>
        <dbReference type="EMBL" id="KAH0615541.1"/>
    </source>
</evidence>
<dbReference type="SMART" id="SM00207">
    <property type="entry name" value="TNF"/>
    <property type="match status" value="1"/>
</dbReference>
<dbReference type="InterPro" id="IPR008983">
    <property type="entry name" value="Tumour_necrosis_fac-like_dom"/>
</dbReference>
<dbReference type="EMBL" id="JAIPUX010005291">
    <property type="protein sequence ID" value="KAH0615541.1"/>
    <property type="molecule type" value="Genomic_DNA"/>
</dbReference>
<comment type="caution">
    <text evidence="4">The sequence shown here is derived from an EMBL/GenBank/DDBJ whole genome shotgun (WGS) entry which is preliminary data.</text>
</comment>
<dbReference type="PROSITE" id="PS50049">
    <property type="entry name" value="THD_2"/>
    <property type="match status" value="1"/>
</dbReference>
<dbReference type="Gene3D" id="2.60.120.40">
    <property type="match status" value="1"/>
</dbReference>
<dbReference type="Pfam" id="PF00229">
    <property type="entry name" value="TNF"/>
    <property type="match status" value="1"/>
</dbReference>
<name>A0ABQ7SDW9_PHRPL</name>
<accession>A0ABQ7SDW9</accession>
<dbReference type="PANTHER" id="PTHR32163">
    <property type="entry name" value="TUMOR NECROSIS FACTOR LIGAND SUPERFAMILY MEMBER 8"/>
    <property type="match status" value="1"/>
</dbReference>
<keyword evidence="2" id="KW-0472">Membrane</keyword>
<dbReference type="InterPro" id="IPR006052">
    <property type="entry name" value="TNF_dom"/>
</dbReference>
<dbReference type="PANTHER" id="PTHR32163:SF1">
    <property type="entry name" value="TUMOR NECROSIS FACTOR LIGAND SUPERFAMILY MEMBER 8"/>
    <property type="match status" value="1"/>
</dbReference>
<comment type="similarity">
    <text evidence="1">Belongs to the tumor necrosis factor family.</text>
</comment>
<dbReference type="InterPro" id="IPR053104">
    <property type="entry name" value="TNF_ligand_SF_member_8"/>
</dbReference>
<feature type="domain" description="THD" evidence="3">
    <location>
        <begin position="61"/>
        <end position="209"/>
    </location>
</feature>
<gene>
    <name evidence="4" type="ORF">JD844_004929</name>
</gene>
<evidence type="ECO:0000256" key="2">
    <source>
        <dbReference type="SAM" id="Phobius"/>
    </source>
</evidence>
<evidence type="ECO:0000313" key="5">
    <source>
        <dbReference type="Proteomes" id="UP000826234"/>
    </source>
</evidence>
<reference evidence="4 5" key="1">
    <citation type="journal article" date="2022" name="Gigascience">
        <title>A chromosome-level genome assembly and annotation of the desert horned lizard, Phrynosoma platyrhinos, provides insight into chromosomal rearrangements among reptiles.</title>
        <authorList>
            <person name="Koochekian N."/>
            <person name="Ascanio A."/>
            <person name="Farleigh K."/>
            <person name="Card D.C."/>
            <person name="Schield D.R."/>
            <person name="Castoe T.A."/>
            <person name="Jezkova T."/>
        </authorList>
    </citation>
    <scope>NUCLEOTIDE SEQUENCE [LARGE SCALE GENOMIC DNA]</scope>
    <source>
        <strain evidence="4">NK-2021</strain>
    </source>
</reference>
<evidence type="ECO:0000256" key="1">
    <source>
        <dbReference type="ARBA" id="ARBA00008670"/>
    </source>
</evidence>
<keyword evidence="5" id="KW-1185">Reference proteome</keyword>
<sequence>MNSQPEKKPFFRVNCPQEVFKDMTEEGVTRPFNPTIQAYLYFVTVSLTLCLLVALGIIVALVLQRTGSTTECDGHQGAEMRVSQPINQSRLRWYKEGILHNFQYDDGNLVVQEPGTYFIYCHLQFHIPKCGNTVSELKLSLLTNSTVRKETVLTLCTSHKTYEGINHDLSSVLLVELKKGERIEVEIDPFIYLDAGTFPSSNVLGVLKYTGEDWKCPFLGTIAGQCL</sequence>
<dbReference type="SUPFAM" id="SSF49842">
    <property type="entry name" value="TNF-like"/>
    <property type="match status" value="1"/>
</dbReference>
<proteinExistence type="inferred from homology"/>
<keyword evidence="2" id="KW-1133">Transmembrane helix</keyword>
<evidence type="ECO:0000259" key="3">
    <source>
        <dbReference type="PROSITE" id="PS50049"/>
    </source>
</evidence>